<dbReference type="Proteomes" id="UP000320806">
    <property type="component" value="Unassembled WGS sequence"/>
</dbReference>
<comment type="caution">
    <text evidence="1">The sequence shown here is derived from an EMBL/GenBank/DDBJ whole genome shotgun (WGS) entry which is preliminary data.</text>
</comment>
<name>A0A542EGE3_9MICO</name>
<evidence type="ECO:0000313" key="1">
    <source>
        <dbReference type="EMBL" id="TQJ14411.1"/>
    </source>
</evidence>
<keyword evidence="2" id="KW-1185">Reference proteome</keyword>
<proteinExistence type="predicted"/>
<organism evidence="1 2">
    <name type="scientific">Yimella lutea</name>
    <dbReference type="NCBI Taxonomy" id="587872"/>
    <lineage>
        <taxon>Bacteria</taxon>
        <taxon>Bacillati</taxon>
        <taxon>Actinomycetota</taxon>
        <taxon>Actinomycetes</taxon>
        <taxon>Micrococcales</taxon>
        <taxon>Dermacoccaceae</taxon>
        <taxon>Yimella</taxon>
    </lineage>
</organism>
<sequence>MAAECFPLMAGDRAQTLETNGATHWTSHRSDMPLEQTLDAALAADLALAERATGRLRRIRQHRIGQTAQTIVLLRIFNIEHYIAWVHTTRDAIKAGVLSELELTQAAAHRFRWRRDLHLGLAVLSTDVSYGESTGK</sequence>
<evidence type="ECO:0000313" key="2">
    <source>
        <dbReference type="Proteomes" id="UP000320806"/>
    </source>
</evidence>
<dbReference type="AlphaFoldDB" id="A0A542EGE3"/>
<protein>
    <submittedName>
        <fullName evidence="1">Uncharacterized protein</fullName>
    </submittedName>
</protein>
<dbReference type="EMBL" id="VFMO01000001">
    <property type="protein sequence ID" value="TQJ14411.1"/>
    <property type="molecule type" value="Genomic_DNA"/>
</dbReference>
<gene>
    <name evidence="1" type="ORF">FB459_1871</name>
</gene>
<reference evidence="1 2" key="1">
    <citation type="submission" date="2019-06" db="EMBL/GenBank/DDBJ databases">
        <title>Sequencing the genomes of 1000 actinobacteria strains.</title>
        <authorList>
            <person name="Klenk H.-P."/>
        </authorList>
    </citation>
    <scope>NUCLEOTIDE SEQUENCE [LARGE SCALE GENOMIC DNA]</scope>
    <source>
        <strain evidence="1 2">DSM 19828</strain>
    </source>
</reference>
<accession>A0A542EGE3</accession>